<dbReference type="RefSeq" id="XP_011401469.1">
    <property type="nucleotide sequence ID" value="XM_011403167.1"/>
</dbReference>
<dbReference type="Pfam" id="PF25764">
    <property type="entry name" value="KIF21A_4th"/>
    <property type="match status" value="1"/>
</dbReference>
<feature type="region of interest" description="Disordered" evidence="9">
    <location>
        <begin position="161"/>
        <end position="181"/>
    </location>
</feature>
<dbReference type="GO" id="GO:0003777">
    <property type="term" value="F:microtubule motor activity"/>
    <property type="evidence" value="ECO:0007669"/>
    <property type="project" value="InterPro"/>
</dbReference>
<dbReference type="GO" id="GO:0005524">
    <property type="term" value="F:ATP binding"/>
    <property type="evidence" value="ECO:0007669"/>
    <property type="project" value="UniProtKB-UniRule"/>
</dbReference>
<evidence type="ECO:0000313" key="12">
    <source>
        <dbReference type="Proteomes" id="UP000028924"/>
    </source>
</evidence>
<dbReference type="GeneID" id="23612361"/>
<proteinExistence type="inferred from homology"/>
<comment type="subcellular location">
    <subcellularLocation>
        <location evidence="1">Cytoplasm</location>
    </subcellularLocation>
</comment>
<evidence type="ECO:0000259" key="10">
    <source>
        <dbReference type="PROSITE" id="PS50067"/>
    </source>
</evidence>
<dbReference type="PRINTS" id="PR00380">
    <property type="entry name" value="KINESINHEAVY"/>
</dbReference>
<feature type="compositionally biased region" description="Acidic residues" evidence="9">
    <location>
        <begin position="1026"/>
        <end position="1045"/>
    </location>
</feature>
<evidence type="ECO:0000256" key="1">
    <source>
        <dbReference type="ARBA" id="ARBA00004496"/>
    </source>
</evidence>
<protein>
    <submittedName>
        <fullName evidence="11">Chromosome-associated kinesin KIF4</fullName>
    </submittedName>
</protein>
<feature type="region of interest" description="Disordered" evidence="9">
    <location>
        <begin position="985"/>
        <end position="1087"/>
    </location>
</feature>
<feature type="domain" description="Kinesin motor" evidence="10">
    <location>
        <begin position="189"/>
        <end position="486"/>
    </location>
</feature>
<feature type="coiled-coil region" evidence="8">
    <location>
        <begin position="644"/>
        <end position="776"/>
    </location>
</feature>
<dbReference type="GO" id="GO:0005875">
    <property type="term" value="C:microtubule associated complex"/>
    <property type="evidence" value="ECO:0007669"/>
    <property type="project" value="TreeGrafter"/>
</dbReference>
<dbReference type="EMBL" id="KL662169">
    <property type="protein sequence ID" value="KFM28454.1"/>
    <property type="molecule type" value="Genomic_DNA"/>
</dbReference>
<evidence type="ECO:0000256" key="7">
    <source>
        <dbReference type="PROSITE-ProRule" id="PRU00283"/>
    </source>
</evidence>
<dbReference type="Pfam" id="PF00225">
    <property type="entry name" value="Kinesin"/>
    <property type="match status" value="1"/>
</dbReference>
<dbReference type="SUPFAM" id="SSF52540">
    <property type="entry name" value="P-loop containing nucleoside triphosphate hydrolases"/>
    <property type="match status" value="1"/>
</dbReference>
<dbReference type="InterPro" id="IPR036961">
    <property type="entry name" value="Kinesin_motor_dom_sf"/>
</dbReference>
<dbReference type="Gene3D" id="1.10.340.30">
    <property type="entry name" value="Hypothetical protein, domain 2"/>
    <property type="match status" value="1"/>
</dbReference>
<evidence type="ECO:0000313" key="11">
    <source>
        <dbReference type="EMBL" id="KFM28454.1"/>
    </source>
</evidence>
<dbReference type="PROSITE" id="PS50067">
    <property type="entry name" value="KINESIN_MOTOR_2"/>
    <property type="match status" value="1"/>
</dbReference>
<evidence type="ECO:0000256" key="2">
    <source>
        <dbReference type="ARBA" id="ARBA00022490"/>
    </source>
</evidence>
<keyword evidence="6 7" id="KW-0505">Motor protein</keyword>
<dbReference type="OrthoDB" id="3176171at2759"/>
<gene>
    <name evidence="11" type="ORF">F751_0970</name>
</gene>
<dbReference type="GO" id="GO:0007052">
    <property type="term" value="P:mitotic spindle organization"/>
    <property type="evidence" value="ECO:0007669"/>
    <property type="project" value="TreeGrafter"/>
</dbReference>
<evidence type="ECO:0000256" key="6">
    <source>
        <dbReference type="ARBA" id="ARBA00023175"/>
    </source>
</evidence>
<organism evidence="11 12">
    <name type="scientific">Auxenochlorella protothecoides</name>
    <name type="common">Green microalga</name>
    <name type="synonym">Chlorella protothecoides</name>
    <dbReference type="NCBI Taxonomy" id="3075"/>
    <lineage>
        <taxon>Eukaryota</taxon>
        <taxon>Viridiplantae</taxon>
        <taxon>Chlorophyta</taxon>
        <taxon>core chlorophytes</taxon>
        <taxon>Trebouxiophyceae</taxon>
        <taxon>Chlorellales</taxon>
        <taxon>Chlorellaceae</taxon>
        <taxon>Auxenochlorella</taxon>
    </lineage>
</organism>
<dbReference type="PANTHER" id="PTHR47969:SF15">
    <property type="entry name" value="CHROMOSOME-ASSOCIATED KINESIN KIF4A-RELATED"/>
    <property type="match status" value="1"/>
</dbReference>
<dbReference type="eggNOG" id="KOG0244">
    <property type="taxonomic scope" value="Eukaryota"/>
</dbReference>
<evidence type="ECO:0000256" key="8">
    <source>
        <dbReference type="SAM" id="Coils"/>
    </source>
</evidence>
<dbReference type="SMART" id="SM00129">
    <property type="entry name" value="KISc"/>
    <property type="match status" value="1"/>
</dbReference>
<dbReference type="GO" id="GO:0008017">
    <property type="term" value="F:microtubule binding"/>
    <property type="evidence" value="ECO:0007669"/>
    <property type="project" value="InterPro"/>
</dbReference>
<dbReference type="SUPFAM" id="SSF48150">
    <property type="entry name" value="DNA-glycosylase"/>
    <property type="match status" value="1"/>
</dbReference>
<feature type="compositionally biased region" description="Low complexity" evidence="9">
    <location>
        <begin position="985"/>
        <end position="1003"/>
    </location>
</feature>
<name>A0A087SRV0_AUXPR</name>
<dbReference type="Proteomes" id="UP000028924">
    <property type="component" value="Unassembled WGS sequence"/>
</dbReference>
<dbReference type="STRING" id="3075.A0A087SRV0"/>
<dbReference type="GO" id="GO:0051231">
    <property type="term" value="P:spindle elongation"/>
    <property type="evidence" value="ECO:0007669"/>
    <property type="project" value="TreeGrafter"/>
</dbReference>
<evidence type="ECO:0000256" key="9">
    <source>
        <dbReference type="SAM" id="MobiDB-lite"/>
    </source>
</evidence>
<feature type="region of interest" description="Disordered" evidence="9">
    <location>
        <begin position="1165"/>
        <end position="1253"/>
    </location>
</feature>
<keyword evidence="4 7" id="KW-0067">ATP-binding</keyword>
<feature type="compositionally biased region" description="Low complexity" evidence="9">
    <location>
        <begin position="1052"/>
        <end position="1061"/>
    </location>
</feature>
<dbReference type="InterPro" id="IPR027640">
    <property type="entry name" value="Kinesin-like_fam"/>
</dbReference>
<keyword evidence="2" id="KW-0963">Cytoplasm</keyword>
<dbReference type="KEGG" id="apro:F751_0970"/>
<keyword evidence="3 7" id="KW-0547">Nucleotide-binding</keyword>
<evidence type="ECO:0000256" key="5">
    <source>
        <dbReference type="ARBA" id="ARBA00023054"/>
    </source>
</evidence>
<evidence type="ECO:0000256" key="4">
    <source>
        <dbReference type="ARBA" id="ARBA00022840"/>
    </source>
</evidence>
<feature type="compositionally biased region" description="Basic and acidic residues" evidence="9">
    <location>
        <begin position="1209"/>
        <end position="1222"/>
    </location>
</feature>
<accession>A0A087SRV0</accession>
<dbReference type="GO" id="GO:0005737">
    <property type="term" value="C:cytoplasm"/>
    <property type="evidence" value="ECO:0007669"/>
    <property type="project" value="UniProtKB-SubCell"/>
</dbReference>
<evidence type="ECO:0000256" key="3">
    <source>
        <dbReference type="ARBA" id="ARBA00022741"/>
    </source>
</evidence>
<dbReference type="Gene3D" id="3.40.850.10">
    <property type="entry name" value="Kinesin motor domain"/>
    <property type="match status" value="2"/>
</dbReference>
<dbReference type="GO" id="GO:0007018">
    <property type="term" value="P:microtubule-based movement"/>
    <property type="evidence" value="ECO:0007669"/>
    <property type="project" value="InterPro"/>
</dbReference>
<dbReference type="AlphaFoldDB" id="A0A087SRV0"/>
<dbReference type="InterPro" id="IPR011257">
    <property type="entry name" value="DNA_glycosylase"/>
</dbReference>
<sequence>MHDGASIERLQGHDEAEALGCPKCPASPRLLPEDPRVALWHPPISPYGLLEEELYPDPWKLLVACMLLNKTTSRAVRSVIWTLFDMCPGPLVAAVTHVARIQALIQPLGLANKRAEAIQRLSWEYAHKDWRDPQELHGVGRYGADAYHMFCRGLWREADPSNMAGASSPPSKAPAEPHTPDTEASKAECVCVAVHVRPLVESELAEGCEHALTVTPGLPQVGHGAHRFTYDHVFGGDMGRPAWELYGACVAPLVEGLFSGYNATVFAYGQTGSGKTFTMGSSGFGARPEEARGVIPRAMEDLFGHVTQRPAMHCTVRIREVPGQGVCLAGAAEVEVTSREELAAVLEAGSVLRATAATGMNRRSSRSHAIFTVTVEQRRMEEGEDGSERLKRTGATGARLQEGIDINKGLSELGNVISALSEGKPHVPYRNSKLTRMLQARASWETGGDSLGGNSRTLMVACVSPADINLEESMNTLRYASRARNIRNRPVVNRDPVAAQLAHLRQQLGMARAEAARLKQRLAVYESGAGSSHQLDHDLHSMLSRDEALGAAMVDAGRRLRAAELEVDKLQAERDELASEVRAASLAVLRAGEEREALARALATADPTAAATLAAQPVPGPSAALLARDDEEARAHAAAHAREVADVERQLGALQLSLEAKERAALALAGHAALRDALSSQLAGLAAERDGLARERAVLLAELERLAHAGEEERARLADDYRRRLAALDRQLAALRQKERRVRELERLKARAEETCARLERDIAGIKTAKAALQRRGEAAAREHLEWQRAREREVAALRKEGRAAAASLHRLQALSAKQQAVLRRKTEEAEAARRRLKEMEERRPHALAPLLRDERARRAWVERELEACCAAGDLQRVLEGELVQRSAAARRLREDKMEAHRLAAEAEAAPAAAVVGEAAGDAQPPHLAGATRPPLDDTDAAAAALLAQLEACIGPGSGVDAACRGGDEGEGACVVERDATVRRGPAPLRLPRRASSPAVSAAGTPGSHALADPASPDVPCWEGRCDDDDDDESPSSSSSEEDDDARDRAYTPSQATPAPAARRRRRGRGRSLERGSTRVGGHATGRASLSHEAPLLAWLNAWLAQQGRPTLARLTVPVLRAFLDGTAAGEEGVSEEARARTAALKAAIEEQLRKPTLSQLQAMAASPLRASNGAAPPAPHHSPARSLDGENRGAEAGGQPRPPHGAKRASEGARAGDDAPREGSPAKAPGSAPGTARVFLPTTSPVRRRAWI</sequence>
<keyword evidence="5 8" id="KW-0175">Coiled coil</keyword>
<dbReference type="InterPro" id="IPR001752">
    <property type="entry name" value="Kinesin_motor_dom"/>
</dbReference>
<dbReference type="InterPro" id="IPR027417">
    <property type="entry name" value="P-loop_NTPase"/>
</dbReference>
<feature type="coiled-coil region" evidence="8">
    <location>
        <begin position="553"/>
        <end position="587"/>
    </location>
</feature>
<dbReference type="InterPro" id="IPR031852">
    <property type="entry name" value="Vik1/Cik1_MT-bd"/>
</dbReference>
<comment type="similarity">
    <text evidence="7">Belongs to the TRAFAC class myosin-kinesin ATPase superfamily. Kinesin family.</text>
</comment>
<dbReference type="PANTHER" id="PTHR47969">
    <property type="entry name" value="CHROMOSOME-ASSOCIATED KINESIN KIF4A-RELATED"/>
    <property type="match status" value="1"/>
</dbReference>
<dbReference type="Pfam" id="PF16796">
    <property type="entry name" value="Microtub_bd"/>
    <property type="match status" value="1"/>
</dbReference>
<dbReference type="GO" id="GO:0006281">
    <property type="term" value="P:DNA repair"/>
    <property type="evidence" value="ECO:0007669"/>
    <property type="project" value="InterPro"/>
</dbReference>
<reference evidence="11 12" key="1">
    <citation type="journal article" date="2014" name="BMC Genomics">
        <title>Oil accumulation mechanisms of the oleaginous microalga Chlorella protothecoides revealed through its genome, transcriptomes, and proteomes.</title>
        <authorList>
            <person name="Gao C."/>
            <person name="Wang Y."/>
            <person name="Shen Y."/>
            <person name="Yan D."/>
            <person name="He X."/>
            <person name="Dai J."/>
            <person name="Wu Q."/>
        </authorList>
    </citation>
    <scope>NUCLEOTIDE SEQUENCE [LARGE SCALE GENOMIC DNA]</scope>
    <source>
        <strain evidence="11 12">0710</strain>
    </source>
</reference>
<feature type="binding site" evidence="7">
    <location>
        <begin position="269"/>
        <end position="276"/>
    </location>
    <ligand>
        <name>ATP</name>
        <dbReference type="ChEBI" id="CHEBI:30616"/>
    </ligand>
</feature>
<keyword evidence="12" id="KW-1185">Reference proteome</keyword>